<gene>
    <name evidence="1" type="ORF">NA56DRAFT_568081</name>
</gene>
<dbReference type="OrthoDB" id="5328813at2759"/>
<dbReference type="STRING" id="1745343.A0A2J6QC65"/>
<evidence type="ECO:0000313" key="1">
    <source>
        <dbReference type="EMBL" id="PMD23845.1"/>
    </source>
</evidence>
<protein>
    <submittedName>
        <fullName evidence="1">Uncharacterized protein</fullName>
    </submittedName>
</protein>
<name>A0A2J6QC65_9HELO</name>
<dbReference type="EMBL" id="KZ613474">
    <property type="protein sequence ID" value="PMD23845.1"/>
    <property type="molecule type" value="Genomic_DNA"/>
</dbReference>
<dbReference type="AlphaFoldDB" id="A0A2J6QC65"/>
<evidence type="ECO:0000313" key="2">
    <source>
        <dbReference type="Proteomes" id="UP000235672"/>
    </source>
</evidence>
<keyword evidence="2" id="KW-1185">Reference proteome</keyword>
<accession>A0A2J6QC65</accession>
<sequence length="372" mass="42594">MEDEFERELTQLSHKLTNESETAIFWQQKHSSLNQTFLKTDTELRLLRQEASGIEQVKESRDRDIKTRISSLMLDRDAFREAYNEAMGELRVKEDMIKSLQGQVRGLKSFVSTSSKMDEQVTDEAFGERMQRLGNGLQNWVITNFRRVKIDTDKANEKAQEQLLRLVPTYQSLASSSKVHFIQSLVSRLLLEHIFEAYFIGLPAKHAEELSKAEKYLSTFGKLKSMNQWRSTTLAILRKEAPQKLKIETEAVAETVIDQVNSIMDSIGDVQHTETRDQPLRALVNSAIDLSRLLRVQKAIFSIIMPSIEGHQRTMFDPDTMEDIGGEDEDTLSEREIHCVTFPGILKLGDENGERTYLQNVVAKIRVLCAPD</sequence>
<dbReference type="Proteomes" id="UP000235672">
    <property type="component" value="Unassembled WGS sequence"/>
</dbReference>
<reference evidence="1 2" key="1">
    <citation type="submission" date="2016-05" db="EMBL/GenBank/DDBJ databases">
        <title>A degradative enzymes factory behind the ericoid mycorrhizal symbiosis.</title>
        <authorList>
            <consortium name="DOE Joint Genome Institute"/>
            <person name="Martino E."/>
            <person name="Morin E."/>
            <person name="Grelet G."/>
            <person name="Kuo A."/>
            <person name="Kohler A."/>
            <person name="Daghino S."/>
            <person name="Barry K."/>
            <person name="Choi C."/>
            <person name="Cichocki N."/>
            <person name="Clum A."/>
            <person name="Copeland A."/>
            <person name="Hainaut M."/>
            <person name="Haridas S."/>
            <person name="Labutti K."/>
            <person name="Lindquist E."/>
            <person name="Lipzen A."/>
            <person name="Khouja H.-R."/>
            <person name="Murat C."/>
            <person name="Ohm R."/>
            <person name="Olson A."/>
            <person name="Spatafora J."/>
            <person name="Veneault-Fourrey C."/>
            <person name="Henrissat B."/>
            <person name="Grigoriev I."/>
            <person name="Martin F."/>
            <person name="Perotto S."/>
        </authorList>
    </citation>
    <scope>NUCLEOTIDE SEQUENCE [LARGE SCALE GENOMIC DNA]</scope>
    <source>
        <strain evidence="1 2">UAMH 7357</strain>
    </source>
</reference>
<organism evidence="1 2">
    <name type="scientific">Hyaloscypha hepaticicola</name>
    <dbReference type="NCBI Taxonomy" id="2082293"/>
    <lineage>
        <taxon>Eukaryota</taxon>
        <taxon>Fungi</taxon>
        <taxon>Dikarya</taxon>
        <taxon>Ascomycota</taxon>
        <taxon>Pezizomycotina</taxon>
        <taxon>Leotiomycetes</taxon>
        <taxon>Helotiales</taxon>
        <taxon>Hyaloscyphaceae</taxon>
        <taxon>Hyaloscypha</taxon>
    </lineage>
</organism>
<proteinExistence type="predicted"/>